<dbReference type="PANTHER" id="PTHR21435">
    <property type="entry name" value="MITOCHONDRIAL IMPORT INNER MEMBRANE TRANSLOCASE SUBUNIT TIM29"/>
    <property type="match status" value="1"/>
</dbReference>
<dbReference type="GO" id="GO:0042721">
    <property type="term" value="C:TIM22 mitochondrial import inner membrane insertion complex"/>
    <property type="evidence" value="ECO:0007669"/>
    <property type="project" value="InterPro"/>
</dbReference>
<sequence>MSSSPPHQQQPPQLVTTLADIRWMEPMGTTEATNPTTTSASLLNGRHQRMLAWLGTGRVGQYVQRLVTDYATSCKDIAVGMRQRPLRAIAYGSALASLIFTCKSNPDEAALRARLAQFRQQMLLIPASIHNTRADKRLEQYTNLLNGNRLELVDFLFFTLLVERKFDKRNNFYAANDTTTRDWPWTELWLNTQDIGAFGRFWILERSFENCDICQEEWESPEATKH</sequence>
<keyword evidence="1" id="KW-1185">Reference proteome</keyword>
<organism evidence="1 2">
    <name type="scientific">Globodera rostochiensis</name>
    <name type="common">Golden nematode worm</name>
    <name type="synonym">Heterodera rostochiensis</name>
    <dbReference type="NCBI Taxonomy" id="31243"/>
    <lineage>
        <taxon>Eukaryota</taxon>
        <taxon>Metazoa</taxon>
        <taxon>Ecdysozoa</taxon>
        <taxon>Nematoda</taxon>
        <taxon>Chromadorea</taxon>
        <taxon>Rhabditida</taxon>
        <taxon>Tylenchina</taxon>
        <taxon>Tylenchomorpha</taxon>
        <taxon>Tylenchoidea</taxon>
        <taxon>Heteroderidae</taxon>
        <taxon>Heteroderinae</taxon>
        <taxon>Globodera</taxon>
    </lineage>
</organism>
<dbReference type="InterPro" id="IPR019322">
    <property type="entry name" value="TIMM29"/>
</dbReference>
<protein>
    <submittedName>
        <fullName evidence="2">Uncharacterized protein</fullName>
    </submittedName>
</protein>
<dbReference type="GO" id="GO:0045039">
    <property type="term" value="P:protein insertion into mitochondrial inner membrane"/>
    <property type="evidence" value="ECO:0007669"/>
    <property type="project" value="TreeGrafter"/>
</dbReference>
<dbReference type="WBParaSite" id="Gr19_v10_g6149.t1">
    <property type="protein sequence ID" value="Gr19_v10_g6149.t1"/>
    <property type="gene ID" value="Gr19_v10_g6149"/>
</dbReference>
<evidence type="ECO:0000313" key="2">
    <source>
        <dbReference type="WBParaSite" id="Gr19_v10_g6149.t1"/>
    </source>
</evidence>
<reference evidence="2" key="1">
    <citation type="submission" date="2022-11" db="UniProtKB">
        <authorList>
            <consortium name="WormBaseParasite"/>
        </authorList>
    </citation>
    <scope>IDENTIFICATION</scope>
</reference>
<proteinExistence type="predicted"/>
<evidence type="ECO:0000313" key="1">
    <source>
        <dbReference type="Proteomes" id="UP000887572"/>
    </source>
</evidence>
<dbReference type="Proteomes" id="UP000887572">
    <property type="component" value="Unplaced"/>
</dbReference>
<dbReference type="Pfam" id="PF10171">
    <property type="entry name" value="Tim29"/>
    <property type="match status" value="1"/>
</dbReference>
<dbReference type="AlphaFoldDB" id="A0A914I217"/>
<name>A0A914I217_GLORO</name>
<accession>A0A914I217</accession>
<dbReference type="PANTHER" id="PTHR21435:SF1">
    <property type="entry name" value="MITOCHONDRIAL IMPORT INNER MEMBRANE TRANSLOCASE SUBUNIT TIM29"/>
    <property type="match status" value="1"/>
</dbReference>